<evidence type="ECO:0000256" key="12">
    <source>
        <dbReference type="RuleBase" id="RU000682"/>
    </source>
</evidence>
<dbReference type="OrthoDB" id="6159439at2759"/>
<keyword evidence="8" id="KW-0804">Transcription</keyword>
<keyword evidence="3" id="KW-0221">Differentiation</keyword>
<evidence type="ECO:0000256" key="10">
    <source>
        <dbReference type="ARBA" id="ARBA00038351"/>
    </source>
</evidence>
<dbReference type="STRING" id="34508.A0A4U5P0S8"/>
<organism evidence="15 16">
    <name type="scientific">Steinernema carpocapsae</name>
    <name type="common">Entomopathogenic nematode</name>
    <dbReference type="NCBI Taxonomy" id="34508"/>
    <lineage>
        <taxon>Eukaryota</taxon>
        <taxon>Metazoa</taxon>
        <taxon>Ecdysozoa</taxon>
        <taxon>Nematoda</taxon>
        <taxon>Chromadorea</taxon>
        <taxon>Rhabditida</taxon>
        <taxon>Tylenchina</taxon>
        <taxon>Panagrolaimomorpha</taxon>
        <taxon>Strongyloidoidea</taxon>
        <taxon>Steinernematidae</taxon>
        <taxon>Steinernema</taxon>
    </lineage>
</organism>
<feature type="DNA-binding region" description="Homeobox" evidence="11">
    <location>
        <begin position="3"/>
        <end position="31"/>
    </location>
</feature>
<feature type="domain" description="Homeobox" evidence="14">
    <location>
        <begin position="1"/>
        <end position="30"/>
    </location>
</feature>
<evidence type="ECO:0000256" key="6">
    <source>
        <dbReference type="ARBA" id="ARBA00023125"/>
    </source>
</evidence>
<dbReference type="GO" id="GO:0030154">
    <property type="term" value="P:cell differentiation"/>
    <property type="evidence" value="ECO:0007669"/>
    <property type="project" value="UniProtKB-KW"/>
</dbReference>
<dbReference type="Gene3D" id="1.10.10.60">
    <property type="entry name" value="Homeodomain-like"/>
    <property type="match status" value="1"/>
</dbReference>
<evidence type="ECO:0000256" key="5">
    <source>
        <dbReference type="ARBA" id="ARBA00023015"/>
    </source>
</evidence>
<evidence type="ECO:0000256" key="11">
    <source>
        <dbReference type="PROSITE-ProRule" id="PRU00108"/>
    </source>
</evidence>
<evidence type="ECO:0000256" key="13">
    <source>
        <dbReference type="SAM" id="MobiDB-lite"/>
    </source>
</evidence>
<dbReference type="Proteomes" id="UP000298663">
    <property type="component" value="Unassembled WGS sequence"/>
</dbReference>
<evidence type="ECO:0000259" key="14">
    <source>
        <dbReference type="PROSITE" id="PS50071"/>
    </source>
</evidence>
<dbReference type="InterPro" id="IPR017970">
    <property type="entry name" value="Homeobox_CS"/>
</dbReference>
<evidence type="ECO:0000256" key="7">
    <source>
        <dbReference type="ARBA" id="ARBA00023155"/>
    </source>
</evidence>
<keyword evidence="7 11" id="KW-0371">Homeobox</keyword>
<evidence type="ECO:0000256" key="1">
    <source>
        <dbReference type="ARBA" id="ARBA00004123"/>
    </source>
</evidence>
<keyword evidence="16" id="KW-1185">Reference proteome</keyword>
<sequence>MREALALRLDLLESRVQVWFQNRRAKWRKKEQTRKAPGRPQSHQYPQTCSGEPLKDSVSLQDAEKKETTSPGGIFSIDSLLAIPKVPRGRRPNAKYPRVQACKSMAPFMFPLFPITQPAGITIREDSPTSSKPKTA</sequence>
<comment type="similarity">
    <text evidence="10">Belongs to the paired homeobox family. Unc-4 subfamily.</text>
</comment>
<dbReference type="EMBL" id="AZBU02000003">
    <property type="protein sequence ID" value="TKR89224.1"/>
    <property type="molecule type" value="Genomic_DNA"/>
</dbReference>
<dbReference type="CDD" id="cd00086">
    <property type="entry name" value="homeodomain"/>
    <property type="match status" value="1"/>
</dbReference>
<dbReference type="PANTHER" id="PTHR46799:SF1">
    <property type="entry name" value="HOMEOBOX PROTEIN UNC-4 HOMOLOG"/>
    <property type="match status" value="1"/>
</dbReference>
<evidence type="ECO:0000256" key="8">
    <source>
        <dbReference type="ARBA" id="ARBA00023163"/>
    </source>
</evidence>
<dbReference type="GO" id="GO:0000981">
    <property type="term" value="F:DNA-binding transcription factor activity, RNA polymerase II-specific"/>
    <property type="evidence" value="ECO:0007669"/>
    <property type="project" value="InterPro"/>
</dbReference>
<dbReference type="PROSITE" id="PS00027">
    <property type="entry name" value="HOMEOBOX_1"/>
    <property type="match status" value="1"/>
</dbReference>
<keyword evidence="9 11" id="KW-0539">Nucleus</keyword>
<keyword evidence="5" id="KW-0805">Transcription regulation</keyword>
<evidence type="ECO:0000313" key="16">
    <source>
        <dbReference type="Proteomes" id="UP000298663"/>
    </source>
</evidence>
<evidence type="ECO:0000256" key="3">
    <source>
        <dbReference type="ARBA" id="ARBA00022782"/>
    </source>
</evidence>
<feature type="compositionally biased region" description="Polar residues" evidence="13">
    <location>
        <begin position="41"/>
        <end position="50"/>
    </location>
</feature>
<feature type="region of interest" description="Disordered" evidence="13">
    <location>
        <begin position="25"/>
        <end position="71"/>
    </location>
</feature>
<reference evidence="15 16" key="1">
    <citation type="journal article" date="2015" name="Genome Biol.">
        <title>Comparative genomics of Steinernema reveals deeply conserved gene regulatory networks.</title>
        <authorList>
            <person name="Dillman A.R."/>
            <person name="Macchietto M."/>
            <person name="Porter C.F."/>
            <person name="Rogers A."/>
            <person name="Williams B."/>
            <person name="Antoshechkin I."/>
            <person name="Lee M.M."/>
            <person name="Goodwin Z."/>
            <person name="Lu X."/>
            <person name="Lewis E.E."/>
            <person name="Goodrich-Blair H."/>
            <person name="Stock S.P."/>
            <person name="Adams B.J."/>
            <person name="Sternberg P.W."/>
            <person name="Mortazavi A."/>
        </authorList>
    </citation>
    <scope>NUCLEOTIDE SEQUENCE [LARGE SCALE GENOMIC DNA]</scope>
    <source>
        <strain evidence="15 16">ALL</strain>
    </source>
</reference>
<dbReference type="InterPro" id="IPR001356">
    <property type="entry name" value="HD"/>
</dbReference>
<dbReference type="GO" id="GO:1990837">
    <property type="term" value="F:sequence-specific double-stranded DNA binding"/>
    <property type="evidence" value="ECO:0007669"/>
    <property type="project" value="TreeGrafter"/>
</dbReference>
<comment type="subcellular location">
    <subcellularLocation>
        <location evidence="1 11 12">Nucleus</location>
    </subcellularLocation>
</comment>
<evidence type="ECO:0000313" key="15">
    <source>
        <dbReference type="EMBL" id="TKR89224.1"/>
    </source>
</evidence>
<dbReference type="PROSITE" id="PS50071">
    <property type="entry name" value="HOMEOBOX_2"/>
    <property type="match status" value="1"/>
</dbReference>
<evidence type="ECO:0000256" key="4">
    <source>
        <dbReference type="ARBA" id="ARBA00022902"/>
    </source>
</evidence>
<keyword evidence="6 11" id="KW-0238">DNA-binding</keyword>
<keyword evidence="4" id="KW-0524">Neurogenesis</keyword>
<name>A0A4U5P0S8_STECR</name>
<dbReference type="AlphaFoldDB" id="A0A4U5P0S8"/>
<reference evidence="15 16" key="2">
    <citation type="journal article" date="2019" name="G3 (Bethesda)">
        <title>Hybrid Assembly of the Genome of the Entomopathogenic Nematode Steinernema carpocapsae Identifies the X-Chromosome.</title>
        <authorList>
            <person name="Serra L."/>
            <person name="Macchietto M."/>
            <person name="Macias-Munoz A."/>
            <person name="McGill C.J."/>
            <person name="Rodriguez I.M."/>
            <person name="Rodriguez B."/>
            <person name="Murad R."/>
            <person name="Mortazavi A."/>
        </authorList>
    </citation>
    <scope>NUCLEOTIDE SEQUENCE [LARGE SCALE GENOMIC DNA]</scope>
    <source>
        <strain evidence="15 16">ALL</strain>
    </source>
</reference>
<dbReference type="GO" id="GO:0007399">
    <property type="term" value="P:nervous system development"/>
    <property type="evidence" value="ECO:0007669"/>
    <property type="project" value="UniProtKB-KW"/>
</dbReference>
<proteinExistence type="inferred from homology"/>
<dbReference type="Pfam" id="PF00046">
    <property type="entry name" value="Homeodomain"/>
    <property type="match status" value="1"/>
</dbReference>
<protein>
    <recommendedName>
        <fullName evidence="14">Homeobox domain-containing protein</fullName>
    </recommendedName>
</protein>
<evidence type="ECO:0000256" key="2">
    <source>
        <dbReference type="ARBA" id="ARBA00022473"/>
    </source>
</evidence>
<comment type="caution">
    <text evidence="15">The sequence shown here is derived from an EMBL/GenBank/DDBJ whole genome shotgun (WGS) entry which is preliminary data.</text>
</comment>
<accession>A0A4U5P0S8</accession>
<dbReference type="InterPro" id="IPR009057">
    <property type="entry name" value="Homeodomain-like_sf"/>
</dbReference>
<evidence type="ECO:0000256" key="9">
    <source>
        <dbReference type="ARBA" id="ARBA00023242"/>
    </source>
</evidence>
<gene>
    <name evidence="15" type="ORF">L596_013360</name>
</gene>
<dbReference type="SUPFAM" id="SSF46689">
    <property type="entry name" value="Homeodomain-like"/>
    <property type="match status" value="1"/>
</dbReference>
<keyword evidence="2" id="KW-0217">Developmental protein</keyword>
<dbReference type="PANTHER" id="PTHR46799">
    <property type="entry name" value="HOMEOBOX PROTEIN UNC-4 HOMOLOG"/>
    <property type="match status" value="1"/>
</dbReference>
<dbReference type="GO" id="GO:0005634">
    <property type="term" value="C:nucleus"/>
    <property type="evidence" value="ECO:0007669"/>
    <property type="project" value="UniProtKB-SubCell"/>
</dbReference>